<evidence type="ECO:0000256" key="6">
    <source>
        <dbReference type="RuleBase" id="RU000682"/>
    </source>
</evidence>
<dbReference type="CDD" id="cd00086">
    <property type="entry name" value="homeodomain"/>
    <property type="match status" value="1"/>
</dbReference>
<evidence type="ECO:0000259" key="7">
    <source>
        <dbReference type="PROSITE" id="PS50071"/>
    </source>
</evidence>
<dbReference type="InterPro" id="IPR001356">
    <property type="entry name" value="HD"/>
</dbReference>
<dbReference type="GO" id="GO:0000978">
    <property type="term" value="F:RNA polymerase II cis-regulatory region sequence-specific DNA binding"/>
    <property type="evidence" value="ECO:0007669"/>
    <property type="project" value="TreeGrafter"/>
</dbReference>
<accession>A0A9P0F7M7</accession>
<proteinExistence type="predicted"/>
<dbReference type="InterPro" id="IPR050877">
    <property type="entry name" value="EMX-VAX-Noto_Homeobox_TFs"/>
</dbReference>
<comment type="subcellular location">
    <subcellularLocation>
        <location evidence="1 5 6">Nucleus</location>
    </subcellularLocation>
</comment>
<evidence type="ECO:0000256" key="3">
    <source>
        <dbReference type="ARBA" id="ARBA00023155"/>
    </source>
</evidence>
<name>A0A9P0F7M7_BEMTA</name>
<dbReference type="Proteomes" id="UP001152759">
    <property type="component" value="Chromosome 9"/>
</dbReference>
<dbReference type="SMART" id="SM00389">
    <property type="entry name" value="HOX"/>
    <property type="match status" value="1"/>
</dbReference>
<dbReference type="GO" id="GO:0030182">
    <property type="term" value="P:neuron differentiation"/>
    <property type="evidence" value="ECO:0007669"/>
    <property type="project" value="TreeGrafter"/>
</dbReference>
<feature type="domain" description="Homeobox" evidence="7">
    <location>
        <begin position="186"/>
        <end position="231"/>
    </location>
</feature>
<dbReference type="Gene3D" id="1.10.10.60">
    <property type="entry name" value="Homeodomain-like"/>
    <property type="match status" value="1"/>
</dbReference>
<dbReference type="EMBL" id="OU963870">
    <property type="protein sequence ID" value="CAH0395448.1"/>
    <property type="molecule type" value="Genomic_DNA"/>
</dbReference>
<feature type="DNA-binding region" description="Homeobox" evidence="5">
    <location>
        <begin position="188"/>
        <end position="232"/>
    </location>
</feature>
<keyword evidence="4 5" id="KW-0539">Nucleus</keyword>
<dbReference type="AlphaFoldDB" id="A0A9P0F7M7"/>
<dbReference type="GO" id="GO:0000981">
    <property type="term" value="F:DNA-binding transcription factor activity, RNA polymerase II-specific"/>
    <property type="evidence" value="ECO:0007669"/>
    <property type="project" value="TreeGrafter"/>
</dbReference>
<reference evidence="8" key="1">
    <citation type="submission" date="2021-12" db="EMBL/GenBank/DDBJ databases">
        <authorList>
            <person name="King R."/>
        </authorList>
    </citation>
    <scope>NUCLEOTIDE SEQUENCE</scope>
</reference>
<dbReference type="Pfam" id="PF00046">
    <property type="entry name" value="Homeodomain"/>
    <property type="match status" value="1"/>
</dbReference>
<dbReference type="PANTHER" id="PTHR24339">
    <property type="entry name" value="HOMEOBOX PROTEIN EMX-RELATED"/>
    <property type="match status" value="1"/>
</dbReference>
<keyword evidence="3 5" id="KW-0371">Homeobox</keyword>
<evidence type="ECO:0000256" key="5">
    <source>
        <dbReference type="PROSITE-ProRule" id="PRU00108"/>
    </source>
</evidence>
<keyword evidence="2 5" id="KW-0238">DNA-binding</keyword>
<dbReference type="SUPFAM" id="SSF46689">
    <property type="entry name" value="Homeodomain-like"/>
    <property type="match status" value="1"/>
</dbReference>
<dbReference type="PROSITE" id="PS50071">
    <property type="entry name" value="HOMEOBOX_2"/>
    <property type="match status" value="1"/>
</dbReference>
<evidence type="ECO:0000256" key="4">
    <source>
        <dbReference type="ARBA" id="ARBA00023242"/>
    </source>
</evidence>
<gene>
    <name evidence="8" type="ORF">BEMITA_LOCUS13631</name>
</gene>
<evidence type="ECO:0000256" key="1">
    <source>
        <dbReference type="ARBA" id="ARBA00004123"/>
    </source>
</evidence>
<evidence type="ECO:0000313" key="9">
    <source>
        <dbReference type="Proteomes" id="UP001152759"/>
    </source>
</evidence>
<sequence>MSADGEQLLHNYLAHCSVVLRKRDVSVFLYEPWTSYALMWFEAHPRMHLVISSITREYGAGPGEEGVVLCHESGCQTWSRKRRFRGRARGVLGVVLARLGALKRTPGRVYLADERGGDKRGTFGVLTNVRALIELARNAESVRPFVSQPIIAPWQEAGQYWSPLHHFTTVAGSRPDIPGFLLQPFRKPKRIRTAFSPSQLLKLEHAFEKNHYVVGAERKQLAQSLSLTETQDQIIGVMEHGGGRGRRGDNWRLLSRICLVKAPPLTPLVSSPPRLHPTHPQGPALRKLSVGTVSGLRLGGK</sequence>
<protein>
    <recommendedName>
        <fullName evidence="7">Homeobox domain-containing protein</fullName>
    </recommendedName>
</protein>
<keyword evidence="9" id="KW-1185">Reference proteome</keyword>
<dbReference type="GO" id="GO:0007420">
    <property type="term" value="P:brain development"/>
    <property type="evidence" value="ECO:0007669"/>
    <property type="project" value="TreeGrafter"/>
</dbReference>
<dbReference type="PANTHER" id="PTHR24339:SF28">
    <property type="entry name" value="E5-RELATED"/>
    <property type="match status" value="1"/>
</dbReference>
<organism evidence="8 9">
    <name type="scientific">Bemisia tabaci</name>
    <name type="common">Sweetpotato whitefly</name>
    <name type="synonym">Aleurodes tabaci</name>
    <dbReference type="NCBI Taxonomy" id="7038"/>
    <lineage>
        <taxon>Eukaryota</taxon>
        <taxon>Metazoa</taxon>
        <taxon>Ecdysozoa</taxon>
        <taxon>Arthropoda</taxon>
        <taxon>Hexapoda</taxon>
        <taxon>Insecta</taxon>
        <taxon>Pterygota</taxon>
        <taxon>Neoptera</taxon>
        <taxon>Paraneoptera</taxon>
        <taxon>Hemiptera</taxon>
        <taxon>Sternorrhyncha</taxon>
        <taxon>Aleyrodoidea</taxon>
        <taxon>Aleyrodidae</taxon>
        <taxon>Aleyrodinae</taxon>
        <taxon>Bemisia</taxon>
    </lineage>
</organism>
<evidence type="ECO:0000256" key="2">
    <source>
        <dbReference type="ARBA" id="ARBA00023125"/>
    </source>
</evidence>
<dbReference type="InterPro" id="IPR009057">
    <property type="entry name" value="Homeodomain-like_sf"/>
</dbReference>
<dbReference type="GO" id="GO:0005634">
    <property type="term" value="C:nucleus"/>
    <property type="evidence" value="ECO:0007669"/>
    <property type="project" value="UniProtKB-SubCell"/>
</dbReference>
<evidence type="ECO:0000313" key="8">
    <source>
        <dbReference type="EMBL" id="CAH0395448.1"/>
    </source>
</evidence>